<sequence>MITLPEVETVQGTWAVRDVRLVVRRLLDAAGDPGLRPVLVAVDGRSGSGKSTIAGRIAALVPGSVVVHTDDVAWEESFFDWDALMAAHVLAPAREGAAVTYRPPAWDRLGRSGAIEVPAGSTLVLVEGVGAGRASLADHYDATVWVLSDEDERRRRGVERDVVLGRTPDEAADFWDRWQSEEYPFLADDRPWERATVVSCGTPGLTGLAPSDEDVVVLTSRT</sequence>
<dbReference type="Proteomes" id="UP001596138">
    <property type="component" value="Unassembled WGS sequence"/>
</dbReference>
<dbReference type="SUPFAM" id="SSF52540">
    <property type="entry name" value="P-loop containing nucleoside triphosphate hydrolases"/>
    <property type="match status" value="1"/>
</dbReference>
<dbReference type="Gene3D" id="3.40.50.300">
    <property type="entry name" value="P-loop containing nucleotide triphosphate hydrolases"/>
    <property type="match status" value="1"/>
</dbReference>
<evidence type="ECO:0000313" key="2">
    <source>
        <dbReference type="Proteomes" id="UP001596138"/>
    </source>
</evidence>
<dbReference type="GO" id="GO:0016301">
    <property type="term" value="F:kinase activity"/>
    <property type="evidence" value="ECO:0007669"/>
    <property type="project" value="UniProtKB-KW"/>
</dbReference>
<name>A0ABW1T5U5_9ACTN</name>
<gene>
    <name evidence="1" type="ORF">ACFQGU_17240</name>
</gene>
<accession>A0ABW1T5U5</accession>
<dbReference type="InterPro" id="IPR027417">
    <property type="entry name" value="P-loop_NTPase"/>
</dbReference>
<keyword evidence="1" id="KW-0808">Transferase</keyword>
<evidence type="ECO:0000313" key="1">
    <source>
        <dbReference type="EMBL" id="MFC6239619.1"/>
    </source>
</evidence>
<keyword evidence="2" id="KW-1185">Reference proteome</keyword>
<keyword evidence="1" id="KW-0418">Kinase</keyword>
<organism evidence="1 2">
    <name type="scientific">Longivirga aurantiaca</name>
    <dbReference type="NCBI Taxonomy" id="1837743"/>
    <lineage>
        <taxon>Bacteria</taxon>
        <taxon>Bacillati</taxon>
        <taxon>Actinomycetota</taxon>
        <taxon>Actinomycetes</taxon>
        <taxon>Sporichthyales</taxon>
        <taxon>Sporichthyaceae</taxon>
        <taxon>Longivirga</taxon>
    </lineage>
</organism>
<dbReference type="RefSeq" id="WP_386768934.1">
    <property type="nucleotide sequence ID" value="NZ_JBHSTI010000052.1"/>
</dbReference>
<protein>
    <submittedName>
        <fullName evidence="1">Uridine kinase</fullName>
    </submittedName>
</protein>
<reference evidence="2" key="1">
    <citation type="journal article" date="2019" name="Int. J. Syst. Evol. Microbiol.">
        <title>The Global Catalogue of Microorganisms (GCM) 10K type strain sequencing project: providing services to taxonomists for standard genome sequencing and annotation.</title>
        <authorList>
            <consortium name="The Broad Institute Genomics Platform"/>
            <consortium name="The Broad Institute Genome Sequencing Center for Infectious Disease"/>
            <person name="Wu L."/>
            <person name="Ma J."/>
        </authorList>
    </citation>
    <scope>NUCLEOTIDE SEQUENCE [LARGE SCALE GENOMIC DNA]</scope>
    <source>
        <strain evidence="2">CGMCC 4.7317</strain>
    </source>
</reference>
<dbReference type="EMBL" id="JBHSTI010000052">
    <property type="protein sequence ID" value="MFC6239619.1"/>
    <property type="molecule type" value="Genomic_DNA"/>
</dbReference>
<proteinExistence type="predicted"/>
<comment type="caution">
    <text evidence="1">The sequence shown here is derived from an EMBL/GenBank/DDBJ whole genome shotgun (WGS) entry which is preliminary data.</text>
</comment>